<evidence type="ECO:0000256" key="5">
    <source>
        <dbReference type="ARBA" id="ARBA00023163"/>
    </source>
</evidence>
<evidence type="ECO:0000256" key="8">
    <source>
        <dbReference type="SAM" id="MobiDB-lite"/>
    </source>
</evidence>
<evidence type="ECO:0000256" key="3">
    <source>
        <dbReference type="ARBA" id="ARBA00023015"/>
    </source>
</evidence>
<feature type="compositionally biased region" description="Low complexity" evidence="8">
    <location>
        <begin position="478"/>
        <end position="514"/>
    </location>
</feature>
<dbReference type="SMART" id="SM00338">
    <property type="entry name" value="BRLZ"/>
    <property type="match status" value="1"/>
</dbReference>
<name>A0ABQ8LQU3_LABRO</name>
<evidence type="ECO:0000256" key="7">
    <source>
        <dbReference type="SAM" id="Coils"/>
    </source>
</evidence>
<feature type="compositionally biased region" description="Pro residues" evidence="8">
    <location>
        <begin position="539"/>
        <end position="551"/>
    </location>
</feature>
<dbReference type="Pfam" id="PF07716">
    <property type="entry name" value="bZIP_2"/>
    <property type="match status" value="1"/>
</dbReference>
<protein>
    <submittedName>
        <fullName evidence="10">Hepatic leukemia factor</fullName>
    </submittedName>
</protein>
<dbReference type="SUPFAM" id="SSF57959">
    <property type="entry name" value="Leucine zipper domain"/>
    <property type="match status" value="1"/>
</dbReference>
<keyword evidence="7" id="KW-0175">Coiled coil</keyword>
<evidence type="ECO:0000313" key="10">
    <source>
        <dbReference type="EMBL" id="KAI2653030.1"/>
    </source>
</evidence>
<comment type="subcellular location">
    <subcellularLocation>
        <location evidence="1">Nucleus</location>
    </subcellularLocation>
</comment>
<dbReference type="PANTHER" id="PTHR11988">
    <property type="entry name" value="THYROTROPH EMBRYONIC FACTOR RELATED"/>
    <property type="match status" value="1"/>
</dbReference>
<dbReference type="PROSITE" id="PS50217">
    <property type="entry name" value="BZIP"/>
    <property type="match status" value="1"/>
</dbReference>
<dbReference type="PANTHER" id="PTHR11988:SF52">
    <property type="entry name" value="D SITE ALBUMIN PROMOTER BINDING PROTEIN A"/>
    <property type="match status" value="1"/>
</dbReference>
<keyword evidence="3" id="KW-0805">Transcription regulation</keyword>
<feature type="compositionally biased region" description="Basic and acidic residues" evidence="8">
    <location>
        <begin position="34"/>
        <end position="55"/>
    </location>
</feature>
<evidence type="ECO:0000313" key="11">
    <source>
        <dbReference type="Proteomes" id="UP000830375"/>
    </source>
</evidence>
<evidence type="ECO:0000256" key="2">
    <source>
        <dbReference type="ARBA" id="ARBA00009208"/>
    </source>
</evidence>
<dbReference type="InterPro" id="IPR004827">
    <property type="entry name" value="bZIP"/>
</dbReference>
<organism evidence="10 11">
    <name type="scientific">Labeo rohita</name>
    <name type="common">Indian major carp</name>
    <name type="synonym">Cyprinus rohita</name>
    <dbReference type="NCBI Taxonomy" id="84645"/>
    <lineage>
        <taxon>Eukaryota</taxon>
        <taxon>Metazoa</taxon>
        <taxon>Chordata</taxon>
        <taxon>Craniata</taxon>
        <taxon>Vertebrata</taxon>
        <taxon>Euteleostomi</taxon>
        <taxon>Actinopterygii</taxon>
        <taxon>Neopterygii</taxon>
        <taxon>Teleostei</taxon>
        <taxon>Ostariophysi</taxon>
        <taxon>Cypriniformes</taxon>
        <taxon>Cyprinidae</taxon>
        <taxon>Labeoninae</taxon>
        <taxon>Labeonini</taxon>
        <taxon>Labeo</taxon>
    </lineage>
</organism>
<proteinExistence type="inferred from homology"/>
<reference evidence="10 11" key="1">
    <citation type="submission" date="2022-01" db="EMBL/GenBank/DDBJ databases">
        <title>A high-quality chromosome-level genome assembly of rohu carp, Labeo rohita.</title>
        <authorList>
            <person name="Arick M.A. II"/>
            <person name="Hsu C.-Y."/>
            <person name="Magbanua Z."/>
            <person name="Pechanova O."/>
            <person name="Grover C."/>
            <person name="Miller E."/>
            <person name="Thrash A."/>
            <person name="Ezzel L."/>
            <person name="Alam S."/>
            <person name="Benzie J."/>
            <person name="Hamilton M."/>
            <person name="Karsi A."/>
            <person name="Lawrence M.L."/>
            <person name="Peterson D.G."/>
        </authorList>
    </citation>
    <scope>NUCLEOTIDE SEQUENCE [LARGE SCALE GENOMIC DNA]</scope>
    <source>
        <strain evidence="11">BAU-BD-2019</strain>
        <tissue evidence="10">Blood</tissue>
    </source>
</reference>
<evidence type="ECO:0000256" key="4">
    <source>
        <dbReference type="ARBA" id="ARBA00023125"/>
    </source>
</evidence>
<evidence type="ECO:0000256" key="1">
    <source>
        <dbReference type="ARBA" id="ARBA00004123"/>
    </source>
</evidence>
<feature type="region of interest" description="Disordered" evidence="8">
    <location>
        <begin position="466"/>
        <end position="551"/>
    </location>
</feature>
<evidence type="ECO:0000259" key="9">
    <source>
        <dbReference type="PROSITE" id="PS50217"/>
    </source>
</evidence>
<comment type="caution">
    <text evidence="10">The sequence shown here is derived from an EMBL/GenBank/DDBJ whole genome shotgun (WGS) entry which is preliminary data.</text>
</comment>
<feature type="coiled-coil region" evidence="7">
    <location>
        <begin position="641"/>
        <end position="675"/>
    </location>
</feature>
<sequence length="686" mass="74872">MSRALPVYVPADSCYDTERALALPSARRKKERERKKEVAEVSYKNNEKERESNKEGRGIITAISLNRHSSRLIVYYILKRGTIFYLHTEFFQLSRFGLVRYCSLLAVSCRRCGTKPYLRLHGRPSNPTHSFFRGIFLSWPRGAPVKCDDIRQQMSGDPRKGLLEAKQSTQYSFKGASAFEEDEVQLWHLSHLSGPYRTSNQFPNGNALGLPISQLLPPDLPAGTSPQLGPANPAGTTTNGHLNNSMASLKSLLQLPIKGDQRGKDCCAEMKALKTSAVLSPSYPLISSFLIPFVISVSLFQFIGRIPPLPFLSLCSAYSPALSSKAPVLEMTAQLPASLRSTHAALSFATPPSPSLISPSERRAERKRETSILAPGIPAVYMALCVSKPNKDKPIDSDEDSLGGVGGINGGNGTLRSTNQSAFLGPLLWERTLPCDGGLFQLQYMDLEEFLTENGMGCMPSGNTCSTAAQVPSQSTQSAVPSQSSQCPPSSSPPCSSSASSISSLSSSSSSSSLLGLDVPQGPGLLGGPECLHGAQTVPPDPSPSPSCPPPPVVPPTNVADVMVNFDPDPADLALSSVPGQEAFDPRRHRFTEEELKPQPMIKKARKMLVPDDQKDDKYWSRRYKNNEAAKRSRDARRLKENQISVRAAFLERENAALRQEVADMRKELGRCRNIISKYESRHGDL</sequence>
<evidence type="ECO:0000256" key="6">
    <source>
        <dbReference type="ARBA" id="ARBA00023242"/>
    </source>
</evidence>
<dbReference type="InterPro" id="IPR040223">
    <property type="entry name" value="PAR_bZIP"/>
</dbReference>
<dbReference type="Proteomes" id="UP000830375">
    <property type="component" value="Unassembled WGS sequence"/>
</dbReference>
<keyword evidence="6" id="KW-0539">Nucleus</keyword>
<accession>A0ABQ8LQU3</accession>
<keyword evidence="4" id="KW-0238">DNA-binding</keyword>
<dbReference type="EMBL" id="JACTAM010000019">
    <property type="protein sequence ID" value="KAI2653030.1"/>
    <property type="molecule type" value="Genomic_DNA"/>
</dbReference>
<feature type="region of interest" description="Disordered" evidence="8">
    <location>
        <begin position="221"/>
        <end position="241"/>
    </location>
</feature>
<keyword evidence="5" id="KW-0804">Transcription</keyword>
<dbReference type="CDD" id="cd14695">
    <property type="entry name" value="bZIP_HLF"/>
    <property type="match status" value="1"/>
</dbReference>
<feature type="domain" description="BZIP" evidence="9">
    <location>
        <begin position="616"/>
        <end position="679"/>
    </location>
</feature>
<comment type="similarity">
    <text evidence="2">Belongs to the bZIP family. PAR subfamily.</text>
</comment>
<feature type="region of interest" description="Disordered" evidence="8">
    <location>
        <begin position="26"/>
        <end position="55"/>
    </location>
</feature>
<dbReference type="InterPro" id="IPR046347">
    <property type="entry name" value="bZIP_sf"/>
</dbReference>
<keyword evidence="11" id="KW-1185">Reference proteome</keyword>
<gene>
    <name evidence="10" type="ORF">H4Q32_006382</name>
</gene>
<dbReference type="Gene3D" id="1.20.5.170">
    <property type="match status" value="1"/>
</dbReference>
<feature type="compositionally biased region" description="Polar residues" evidence="8">
    <location>
        <begin position="466"/>
        <end position="477"/>
    </location>
</feature>